<sequence length="169" mass="18185">MRALLGATPLNGADFSLHNTLAEHGEASREMSPIPIPTPFVVDKTLVSPCSENLRIDEKAFPFKQISPGRRGGSGSDRGITTMLTLAEANLGRSGRVPAASDWRTLSRQLIHWPQSEKMAVIPPVTPMGSLDGKGFSWMRRCFCGDEIMMEVSLAVSALATVSFGTLGI</sequence>
<dbReference type="EMBL" id="JAWDGP010000750">
    <property type="protein sequence ID" value="KAK3797736.1"/>
    <property type="molecule type" value="Genomic_DNA"/>
</dbReference>
<name>A0AAE1B2L1_9GAST</name>
<gene>
    <name evidence="1" type="ORF">RRG08_054753</name>
</gene>
<comment type="caution">
    <text evidence="1">The sequence shown here is derived from an EMBL/GenBank/DDBJ whole genome shotgun (WGS) entry which is preliminary data.</text>
</comment>
<reference evidence="1" key="1">
    <citation type="journal article" date="2023" name="G3 (Bethesda)">
        <title>A reference genome for the long-term kleptoplast-retaining sea slug Elysia crispata morphotype clarki.</title>
        <authorList>
            <person name="Eastman K.E."/>
            <person name="Pendleton A.L."/>
            <person name="Shaikh M.A."/>
            <person name="Suttiyut T."/>
            <person name="Ogas R."/>
            <person name="Tomko P."/>
            <person name="Gavelis G."/>
            <person name="Widhalm J.R."/>
            <person name="Wisecaver J.H."/>
        </authorList>
    </citation>
    <scope>NUCLEOTIDE SEQUENCE</scope>
    <source>
        <strain evidence="1">ECLA1</strain>
    </source>
</reference>
<dbReference type="AlphaFoldDB" id="A0AAE1B2L1"/>
<accession>A0AAE1B2L1</accession>
<protein>
    <submittedName>
        <fullName evidence="1">Uncharacterized protein</fullName>
    </submittedName>
</protein>
<dbReference type="Proteomes" id="UP001283361">
    <property type="component" value="Unassembled WGS sequence"/>
</dbReference>
<proteinExistence type="predicted"/>
<evidence type="ECO:0000313" key="1">
    <source>
        <dbReference type="EMBL" id="KAK3797736.1"/>
    </source>
</evidence>
<organism evidence="1 2">
    <name type="scientific">Elysia crispata</name>
    <name type="common">lettuce slug</name>
    <dbReference type="NCBI Taxonomy" id="231223"/>
    <lineage>
        <taxon>Eukaryota</taxon>
        <taxon>Metazoa</taxon>
        <taxon>Spiralia</taxon>
        <taxon>Lophotrochozoa</taxon>
        <taxon>Mollusca</taxon>
        <taxon>Gastropoda</taxon>
        <taxon>Heterobranchia</taxon>
        <taxon>Euthyneura</taxon>
        <taxon>Panpulmonata</taxon>
        <taxon>Sacoglossa</taxon>
        <taxon>Placobranchoidea</taxon>
        <taxon>Plakobranchidae</taxon>
        <taxon>Elysia</taxon>
    </lineage>
</organism>
<evidence type="ECO:0000313" key="2">
    <source>
        <dbReference type="Proteomes" id="UP001283361"/>
    </source>
</evidence>
<keyword evidence="2" id="KW-1185">Reference proteome</keyword>